<dbReference type="Proteomes" id="UP000276834">
    <property type="component" value="Unassembled WGS sequence"/>
</dbReference>
<evidence type="ECO:0000256" key="1">
    <source>
        <dbReference type="SAM" id="MobiDB-lite"/>
    </source>
</evidence>
<reference evidence="2 3" key="1">
    <citation type="journal article" date="2018" name="Proc. R. Soc. B">
        <title>A non-coding region near Follistatin controls head colour polymorphism in the Gouldian finch.</title>
        <authorList>
            <person name="Toomey M.B."/>
            <person name="Marques C.I."/>
            <person name="Andrade P."/>
            <person name="Araujo P.M."/>
            <person name="Sabatino S."/>
            <person name="Gazda M.A."/>
            <person name="Afonso S."/>
            <person name="Lopes R.J."/>
            <person name="Corbo J.C."/>
            <person name="Carneiro M."/>
        </authorList>
    </citation>
    <scope>NUCLEOTIDE SEQUENCE [LARGE SCALE GENOMIC DNA]</scope>
    <source>
        <strain evidence="2">Red01</strain>
        <tissue evidence="2">Muscle</tissue>
    </source>
</reference>
<sequence length="121" mass="12822">MQSSRGSTAQAVPAPWTGIVHSEAHPRSKHLQPRPTFLHSAFCLPAPQTLSLPSPPCSCAVFLWNHPVPDPDLRSPSVKHTQLQPGISAAEPTELLAPGNAPHLWICAFLSGILNAAEGAV</sequence>
<evidence type="ECO:0000313" key="3">
    <source>
        <dbReference type="Proteomes" id="UP000276834"/>
    </source>
</evidence>
<dbReference type="EMBL" id="QUSF01000165">
    <property type="protein sequence ID" value="RLV88888.1"/>
    <property type="molecule type" value="Genomic_DNA"/>
</dbReference>
<evidence type="ECO:0000313" key="2">
    <source>
        <dbReference type="EMBL" id="RLV88888.1"/>
    </source>
</evidence>
<comment type="caution">
    <text evidence="2">The sequence shown here is derived from an EMBL/GenBank/DDBJ whole genome shotgun (WGS) entry which is preliminary data.</text>
</comment>
<name>A0A3L8RVU0_CHLGU</name>
<accession>A0A3L8RVU0</accession>
<gene>
    <name evidence="2" type="ORF">DV515_00015204</name>
</gene>
<organism evidence="2 3">
    <name type="scientific">Chloebia gouldiae</name>
    <name type="common">Gouldian finch</name>
    <name type="synonym">Erythrura gouldiae</name>
    <dbReference type="NCBI Taxonomy" id="44316"/>
    <lineage>
        <taxon>Eukaryota</taxon>
        <taxon>Metazoa</taxon>
        <taxon>Chordata</taxon>
        <taxon>Craniata</taxon>
        <taxon>Vertebrata</taxon>
        <taxon>Euteleostomi</taxon>
        <taxon>Archelosauria</taxon>
        <taxon>Archosauria</taxon>
        <taxon>Dinosauria</taxon>
        <taxon>Saurischia</taxon>
        <taxon>Theropoda</taxon>
        <taxon>Coelurosauria</taxon>
        <taxon>Aves</taxon>
        <taxon>Neognathae</taxon>
        <taxon>Neoaves</taxon>
        <taxon>Telluraves</taxon>
        <taxon>Australaves</taxon>
        <taxon>Passeriformes</taxon>
        <taxon>Passeroidea</taxon>
        <taxon>Passeridae</taxon>
        <taxon>Chloebia</taxon>
    </lineage>
</organism>
<keyword evidence="3" id="KW-1185">Reference proteome</keyword>
<dbReference type="AlphaFoldDB" id="A0A3L8RVU0"/>
<protein>
    <submittedName>
        <fullName evidence="2">Uncharacterized protein</fullName>
    </submittedName>
</protein>
<feature type="region of interest" description="Disordered" evidence="1">
    <location>
        <begin position="1"/>
        <end position="31"/>
    </location>
</feature>
<feature type="compositionally biased region" description="Polar residues" evidence="1">
    <location>
        <begin position="1"/>
        <end position="10"/>
    </location>
</feature>
<proteinExistence type="predicted"/>